<dbReference type="InterPro" id="IPR008928">
    <property type="entry name" value="6-hairpin_glycosidase_sf"/>
</dbReference>
<sequence length="643" mass="71387">MSWRPELTVVGDLPLGPPPAWAVLERDLLETLDKAWRIFSAQCTARDGSLPFVDRGQLTSRDAGDDFYEAFFNWPTLYLLSGSADLLSAAKHHWTGVTTQLAGLGRVAQEYEIGYDWFHQGEGNLFFYGLCLADPQDPQLVERAVRFAALYAGHESGNYDAELNIIRAPHTGSRGPRWGLTDAEPVYGWDPVMQRYGLPIDWIGIASTEQLKDPALARMMGEQMRDRMGRGDAVVNLAATSLVLNAYLMTGEQTWADWVVRYTDGWWQRAADNDGVLPDNVGLSGAVGEYHDGRWYGGNYGWSFPHGVGSVGAAAVVAAQNAALLTADRSYWQPARRAFELVLEQGRVQPLTNVVADWRTEIARRLGLSEDAETLLVPTRFADSGWFDPLPPPVNMLATIWHGTREAVDLDRLNTVRAASGYAWAVTLPFRNKGEDGHEQPWLAYLAGDYPAYPADALRTASSIVAHRLALIEADDADPGEIPDSHYQKLNPVVTEVLLQLCCGAPQLVYNGGLLQLAVRYWDVAEHRPGLPQDVAALVFELDDTGIGIELINLSLQSTREVALQSGTFAQHLIESVRYDRRDSDYPGSPYVEFAPRADTVTHEHHVAGRYVGVRLQPRSRVRLRLTVRLDQLPPTYSAPWDL</sequence>
<name>A0A4Q7WZU6_9ACTN</name>
<organism evidence="1 2">
    <name type="scientific">Kribbella rubisoli</name>
    <dbReference type="NCBI Taxonomy" id="3075929"/>
    <lineage>
        <taxon>Bacteria</taxon>
        <taxon>Bacillati</taxon>
        <taxon>Actinomycetota</taxon>
        <taxon>Actinomycetes</taxon>
        <taxon>Propionibacteriales</taxon>
        <taxon>Kribbellaceae</taxon>
        <taxon>Kribbella</taxon>
    </lineage>
</organism>
<dbReference type="EMBL" id="SHKR01000012">
    <property type="protein sequence ID" value="RZU15828.1"/>
    <property type="molecule type" value="Genomic_DNA"/>
</dbReference>
<dbReference type="Proteomes" id="UP000292027">
    <property type="component" value="Unassembled WGS sequence"/>
</dbReference>
<dbReference type="InterPro" id="IPR058347">
    <property type="entry name" value="DUF8034"/>
</dbReference>
<evidence type="ECO:0000313" key="1">
    <source>
        <dbReference type="EMBL" id="RZU15828.1"/>
    </source>
</evidence>
<comment type="caution">
    <text evidence="1">The sequence shown here is derived from an EMBL/GenBank/DDBJ whole genome shotgun (WGS) entry which is preliminary data.</text>
</comment>
<reference evidence="1 2" key="1">
    <citation type="journal article" date="2015" name="Stand. Genomic Sci.">
        <title>Genomic Encyclopedia of Bacterial and Archaeal Type Strains, Phase III: the genomes of soil and plant-associated and newly described type strains.</title>
        <authorList>
            <person name="Whitman W.B."/>
            <person name="Woyke T."/>
            <person name="Klenk H.P."/>
            <person name="Zhou Y."/>
            <person name="Lilburn T.G."/>
            <person name="Beck B.J."/>
            <person name="De Vos P."/>
            <person name="Vandamme P."/>
            <person name="Eisen J.A."/>
            <person name="Garrity G."/>
            <person name="Hugenholtz P."/>
            <person name="Kyrpides N.C."/>
        </authorList>
    </citation>
    <scope>NUCLEOTIDE SEQUENCE [LARGE SCALE GENOMIC DNA]</scope>
    <source>
        <strain evidence="1 2">VKM Ac-2540</strain>
    </source>
</reference>
<evidence type="ECO:0000313" key="2">
    <source>
        <dbReference type="Proteomes" id="UP000292027"/>
    </source>
</evidence>
<dbReference type="SUPFAM" id="SSF48208">
    <property type="entry name" value="Six-hairpin glycosidases"/>
    <property type="match status" value="1"/>
</dbReference>
<dbReference type="GO" id="GO:0005975">
    <property type="term" value="P:carbohydrate metabolic process"/>
    <property type="evidence" value="ECO:0007669"/>
    <property type="project" value="InterPro"/>
</dbReference>
<dbReference type="AlphaFoldDB" id="A0A4Q7WZU6"/>
<protein>
    <submittedName>
        <fullName evidence="1">Uncharacterized protein</fullName>
    </submittedName>
</protein>
<gene>
    <name evidence="1" type="ORF">EV645_3366</name>
</gene>
<dbReference type="Pfam" id="PF26099">
    <property type="entry name" value="DUF8034"/>
    <property type="match status" value="1"/>
</dbReference>
<accession>A0A4Q7WZU6</accession>
<proteinExistence type="predicted"/>
<dbReference type="RefSeq" id="WP_130444694.1">
    <property type="nucleotide sequence ID" value="NZ_SHKR01000012.1"/>
</dbReference>
<dbReference type="OrthoDB" id="7936138at2"/>
<keyword evidence="2" id="KW-1185">Reference proteome</keyword>